<proteinExistence type="predicted"/>
<dbReference type="RefSeq" id="WP_185005349.1">
    <property type="nucleotide sequence ID" value="NZ_BAAAUI010000001.1"/>
</dbReference>
<keyword evidence="3" id="KW-1185">Reference proteome</keyword>
<dbReference type="AlphaFoldDB" id="A0A7W7FUR4"/>
<sequence length="184" mass="19239">MTIPEEFRDFAVAAAGASGALIGLLFVALSVFPERTQQAATHTEYHTRAAAALLLFVHTLLLSLATLVPGASLGWWALAVAATVLAFAAAITRAIVHAARTGTGKWRSLGLVAALLVIAGFEIRAGVEFLAGGSVVDAMQTLDYVLIANLGVGIARAWQMMDMRSIGLFSSLFALARVEKKAGS</sequence>
<evidence type="ECO:0000256" key="1">
    <source>
        <dbReference type="SAM" id="Phobius"/>
    </source>
</evidence>
<dbReference type="EMBL" id="JACHMH010000001">
    <property type="protein sequence ID" value="MBB4679626.1"/>
    <property type="molecule type" value="Genomic_DNA"/>
</dbReference>
<keyword evidence="1" id="KW-0812">Transmembrane</keyword>
<keyword evidence="1" id="KW-0472">Membrane</keyword>
<feature type="transmembrane region" description="Helical" evidence="1">
    <location>
        <begin position="45"/>
        <end position="67"/>
    </location>
</feature>
<feature type="transmembrane region" description="Helical" evidence="1">
    <location>
        <begin position="108"/>
        <end position="127"/>
    </location>
</feature>
<name>A0A7W7FUR4_9PSEU</name>
<feature type="transmembrane region" description="Helical" evidence="1">
    <location>
        <begin position="139"/>
        <end position="158"/>
    </location>
</feature>
<evidence type="ECO:0000313" key="2">
    <source>
        <dbReference type="EMBL" id="MBB4679626.1"/>
    </source>
</evidence>
<feature type="transmembrane region" description="Helical" evidence="1">
    <location>
        <begin position="12"/>
        <end position="33"/>
    </location>
</feature>
<reference evidence="2 3" key="1">
    <citation type="submission" date="2020-08" db="EMBL/GenBank/DDBJ databases">
        <title>Sequencing the genomes of 1000 actinobacteria strains.</title>
        <authorList>
            <person name="Klenk H.-P."/>
        </authorList>
    </citation>
    <scope>NUCLEOTIDE SEQUENCE [LARGE SCALE GENOMIC DNA]</scope>
    <source>
        <strain evidence="2 3">DSM 44230</strain>
    </source>
</reference>
<accession>A0A7W7FUR4</accession>
<organism evidence="2 3">
    <name type="scientific">Crossiella cryophila</name>
    <dbReference type="NCBI Taxonomy" id="43355"/>
    <lineage>
        <taxon>Bacteria</taxon>
        <taxon>Bacillati</taxon>
        <taxon>Actinomycetota</taxon>
        <taxon>Actinomycetes</taxon>
        <taxon>Pseudonocardiales</taxon>
        <taxon>Pseudonocardiaceae</taxon>
        <taxon>Crossiella</taxon>
    </lineage>
</organism>
<dbReference type="Proteomes" id="UP000533598">
    <property type="component" value="Unassembled WGS sequence"/>
</dbReference>
<evidence type="ECO:0000313" key="3">
    <source>
        <dbReference type="Proteomes" id="UP000533598"/>
    </source>
</evidence>
<comment type="caution">
    <text evidence="2">The sequence shown here is derived from an EMBL/GenBank/DDBJ whole genome shotgun (WGS) entry which is preliminary data.</text>
</comment>
<feature type="transmembrane region" description="Helical" evidence="1">
    <location>
        <begin position="73"/>
        <end position="96"/>
    </location>
</feature>
<keyword evidence="1" id="KW-1133">Transmembrane helix</keyword>
<gene>
    <name evidence="2" type="ORF">HNR67_005744</name>
</gene>
<protein>
    <submittedName>
        <fullName evidence="2">Uncharacterized protein</fullName>
    </submittedName>
</protein>